<feature type="region of interest" description="Disordered" evidence="2">
    <location>
        <begin position="483"/>
        <end position="508"/>
    </location>
</feature>
<dbReference type="InterPro" id="IPR036875">
    <property type="entry name" value="Znf_CCHC_sf"/>
</dbReference>
<feature type="region of interest" description="Disordered" evidence="2">
    <location>
        <begin position="591"/>
        <end position="621"/>
    </location>
</feature>
<name>A0ABD0VRH8_DENTH</name>
<keyword evidence="3" id="KW-1133">Transmembrane helix</keyword>
<reference evidence="5 6" key="1">
    <citation type="journal article" date="2024" name="Plant Biotechnol. J.">
        <title>Dendrobium thyrsiflorum genome and its molecular insights into genes involved in important horticultural traits.</title>
        <authorList>
            <person name="Chen B."/>
            <person name="Wang J.Y."/>
            <person name="Zheng P.J."/>
            <person name="Li K.L."/>
            <person name="Liang Y.M."/>
            <person name="Chen X.F."/>
            <person name="Zhang C."/>
            <person name="Zhao X."/>
            <person name="He X."/>
            <person name="Zhang G.Q."/>
            <person name="Liu Z.J."/>
            <person name="Xu Q."/>
        </authorList>
    </citation>
    <scope>NUCLEOTIDE SEQUENCE [LARGE SCALE GENOMIC DNA]</scope>
    <source>
        <strain evidence="5">GZMU011</strain>
    </source>
</reference>
<feature type="transmembrane region" description="Helical" evidence="3">
    <location>
        <begin position="883"/>
        <end position="902"/>
    </location>
</feature>
<dbReference type="AlphaFoldDB" id="A0ABD0VRH8"/>
<dbReference type="EMBL" id="JANQDX010000002">
    <property type="protein sequence ID" value="KAL0927660.1"/>
    <property type="molecule type" value="Genomic_DNA"/>
</dbReference>
<dbReference type="InterPro" id="IPR001878">
    <property type="entry name" value="Znf_CCHC"/>
</dbReference>
<dbReference type="Proteomes" id="UP001552299">
    <property type="component" value="Unassembled WGS sequence"/>
</dbReference>
<gene>
    <name evidence="5" type="ORF">M5K25_001856</name>
</gene>
<keyword evidence="6" id="KW-1185">Reference proteome</keyword>
<dbReference type="CDD" id="cd06222">
    <property type="entry name" value="RNase_H_like"/>
    <property type="match status" value="1"/>
</dbReference>
<dbReference type="PANTHER" id="PTHR33116">
    <property type="entry name" value="REVERSE TRANSCRIPTASE ZINC-BINDING DOMAIN-CONTAINING PROTEIN-RELATED-RELATED"/>
    <property type="match status" value="1"/>
</dbReference>
<feature type="compositionally biased region" description="Acidic residues" evidence="2">
    <location>
        <begin position="483"/>
        <end position="492"/>
    </location>
</feature>
<keyword evidence="1" id="KW-0863">Zinc-finger</keyword>
<keyword evidence="3" id="KW-0812">Transmembrane</keyword>
<keyword evidence="1" id="KW-0862">Zinc</keyword>
<dbReference type="InterPro" id="IPR044730">
    <property type="entry name" value="RNase_H-like_dom_plant"/>
</dbReference>
<evidence type="ECO:0000256" key="2">
    <source>
        <dbReference type="SAM" id="MobiDB-lite"/>
    </source>
</evidence>
<keyword evidence="3" id="KW-0472">Membrane</keyword>
<dbReference type="Gene3D" id="4.10.60.10">
    <property type="entry name" value="Zinc finger, CCHC-type"/>
    <property type="match status" value="1"/>
</dbReference>
<dbReference type="SUPFAM" id="SSF57756">
    <property type="entry name" value="Retrovirus zinc finger-like domains"/>
    <property type="match status" value="1"/>
</dbReference>
<sequence length="925" mass="102795">MSKIVHVGSDDSSTYIAANSVNVDASLLSTNKVGISGIFRDCKGIFLCAFGFSCLHWDCSLVELLAVLSLRKFIQEWMFDAKGVVIEDDNYNVIKIFQNLLNKKDSKEEILNPMDLVFLNDFKQVLFLFSNRDCNKILEYAVAFSWVSFRISVHSECGLLLDCLAVRFWSLPWPFPWLLCMGIFYRFLYALAFAIVSLHFLEGANCFVKKDLPITESVESIVSGGPCYVCGHIIGLDKWSPNFSPSSLKGMSSLVWIRMPHLPLQCWDETNVSRIASKCGRIGLKNNDCLETIVDCNKGSSDADKSSSDFINSIDANPLDVEENSKYGPWIHVNYGRNKFKPSSAKFKPSLGKIVTNGIQNNAMFHKVVKMSEVDVGKLSKTHSSGSGINCLYITGPLKGVLKSMVEDVSDLSLNNSNLLMDNLKNSLLQMEPCMIAIPISFLIPITDNKFNALNRIIDEVVMVEETLRDSAVMVMDPEYEATDGMDPEQEATDGNTGGNIDQPRRDVPTVPLMAPPPGSGGSEQVIPNEEEKCHRFLSGLRDAIRQPLIPFCLVEYSVMVDRARRIEVDYLNTQKRRDFFQKKKGFERMKSFQSHTGQSHSGGPSMKRARTDSSGSSSIRSCDRCGRAYRGECLSGSNVCFLCHQPGHMARNCPRGPREGRSGAPPPQQSVGRQPTVGRPRAQESSASVPVPSHPPARPVVQPRDLLFVGMLVTDFFEEVMNHGIRIAPNIAKVSHLLYADAIIIVAEATRCNAKLINGFLVDYCGWTGVKMALRRLKAVDYSNVLDKMMDRLNSWGARPLSLAGKNVLIKSAYSSIPSYIMTHSLIPKGIRDNIDRYCRSFLWHKEHGKQGMHYVFWKILCTPINQGGIGIQGAADRMGSAFFGGSSGLVVLLIIFLGALTHYPWKSHVSFILLDGNGMSRSF</sequence>
<organism evidence="5 6">
    <name type="scientific">Dendrobium thyrsiflorum</name>
    <name type="common">Pinecone-like raceme dendrobium</name>
    <name type="synonym">Orchid</name>
    <dbReference type="NCBI Taxonomy" id="117978"/>
    <lineage>
        <taxon>Eukaryota</taxon>
        <taxon>Viridiplantae</taxon>
        <taxon>Streptophyta</taxon>
        <taxon>Embryophyta</taxon>
        <taxon>Tracheophyta</taxon>
        <taxon>Spermatophyta</taxon>
        <taxon>Magnoliopsida</taxon>
        <taxon>Liliopsida</taxon>
        <taxon>Asparagales</taxon>
        <taxon>Orchidaceae</taxon>
        <taxon>Epidendroideae</taxon>
        <taxon>Malaxideae</taxon>
        <taxon>Dendrobiinae</taxon>
        <taxon>Dendrobium</taxon>
    </lineage>
</organism>
<evidence type="ECO:0000313" key="6">
    <source>
        <dbReference type="Proteomes" id="UP001552299"/>
    </source>
</evidence>
<evidence type="ECO:0000256" key="1">
    <source>
        <dbReference type="PROSITE-ProRule" id="PRU00047"/>
    </source>
</evidence>
<accession>A0ABD0VRH8</accession>
<protein>
    <recommendedName>
        <fullName evidence="4">CCHC-type domain-containing protein</fullName>
    </recommendedName>
</protein>
<dbReference type="PROSITE" id="PS50158">
    <property type="entry name" value="ZF_CCHC"/>
    <property type="match status" value="1"/>
</dbReference>
<evidence type="ECO:0000256" key="3">
    <source>
        <dbReference type="SAM" id="Phobius"/>
    </source>
</evidence>
<feature type="region of interest" description="Disordered" evidence="2">
    <location>
        <begin position="655"/>
        <end position="698"/>
    </location>
</feature>
<evidence type="ECO:0000259" key="4">
    <source>
        <dbReference type="PROSITE" id="PS50158"/>
    </source>
</evidence>
<proteinExistence type="predicted"/>
<feature type="compositionally biased region" description="Polar residues" evidence="2">
    <location>
        <begin position="592"/>
        <end position="603"/>
    </location>
</feature>
<dbReference type="SMART" id="SM00343">
    <property type="entry name" value="ZnF_C2HC"/>
    <property type="match status" value="1"/>
</dbReference>
<evidence type="ECO:0000313" key="5">
    <source>
        <dbReference type="EMBL" id="KAL0927660.1"/>
    </source>
</evidence>
<dbReference type="PANTHER" id="PTHR33116:SF78">
    <property type="entry name" value="OS12G0587133 PROTEIN"/>
    <property type="match status" value="1"/>
</dbReference>
<comment type="caution">
    <text evidence="5">The sequence shown here is derived from an EMBL/GenBank/DDBJ whole genome shotgun (WGS) entry which is preliminary data.</text>
</comment>
<dbReference type="GO" id="GO:0008270">
    <property type="term" value="F:zinc ion binding"/>
    <property type="evidence" value="ECO:0007669"/>
    <property type="project" value="UniProtKB-KW"/>
</dbReference>
<feature type="domain" description="CCHC-type" evidence="4">
    <location>
        <begin position="641"/>
        <end position="656"/>
    </location>
</feature>
<keyword evidence="1" id="KW-0479">Metal-binding</keyword>